<dbReference type="Gene3D" id="3.30.470.20">
    <property type="entry name" value="ATP-grasp fold, B domain"/>
    <property type="match status" value="1"/>
</dbReference>
<dbReference type="EMBL" id="AFVZ01000001">
    <property type="protein sequence ID" value="EHN59422.1"/>
    <property type="molecule type" value="Genomic_DNA"/>
</dbReference>
<comment type="cofactor">
    <cofactor evidence="2">
        <name>Mg(2+)</name>
        <dbReference type="ChEBI" id="CHEBI:18420"/>
    </cofactor>
</comment>
<dbReference type="PROSITE" id="PS00184">
    <property type="entry name" value="GARS"/>
    <property type="match status" value="1"/>
</dbReference>
<dbReference type="PANTHER" id="PTHR43472">
    <property type="entry name" value="PHOSPHORIBOSYLAMINE--GLYCINE LIGASE"/>
    <property type="match status" value="1"/>
</dbReference>
<evidence type="ECO:0000256" key="10">
    <source>
        <dbReference type="ARBA" id="ARBA00038345"/>
    </source>
</evidence>
<comment type="caution">
    <text evidence="16">The sequence shown here is derived from an EMBL/GenBank/DDBJ whole genome shotgun (WGS) entry which is preliminary data.</text>
</comment>
<dbReference type="AlphaFoldDB" id="G9WH14"/>
<keyword evidence="17" id="KW-1185">Reference proteome</keyword>
<dbReference type="InterPro" id="IPR020560">
    <property type="entry name" value="PRibGlycinamide_synth_C-dom"/>
</dbReference>
<dbReference type="GO" id="GO:0004637">
    <property type="term" value="F:phosphoribosylamine-glycine ligase activity"/>
    <property type="evidence" value="ECO:0007669"/>
    <property type="project" value="UniProtKB-UniRule"/>
</dbReference>
<dbReference type="Gene3D" id="3.40.50.20">
    <property type="match status" value="1"/>
</dbReference>
<dbReference type="SUPFAM" id="SSF51246">
    <property type="entry name" value="Rudiment single hybrid motif"/>
    <property type="match status" value="1"/>
</dbReference>
<dbReference type="SMART" id="SM01210">
    <property type="entry name" value="GARS_C"/>
    <property type="match status" value="1"/>
</dbReference>
<dbReference type="InterPro" id="IPR000115">
    <property type="entry name" value="PRibGlycinamide_synth"/>
</dbReference>
<dbReference type="Proteomes" id="UP000004959">
    <property type="component" value="Chromosome"/>
</dbReference>
<dbReference type="PROSITE" id="PS50975">
    <property type="entry name" value="ATP_GRASP"/>
    <property type="match status" value="1"/>
</dbReference>
<dbReference type="InterPro" id="IPR020562">
    <property type="entry name" value="PRibGlycinamide_synth_N"/>
</dbReference>
<dbReference type="EC" id="6.3.4.13" evidence="4 13"/>
<dbReference type="HAMAP" id="MF_00138">
    <property type="entry name" value="GARS"/>
    <property type="match status" value="1"/>
</dbReference>
<dbReference type="InterPro" id="IPR011761">
    <property type="entry name" value="ATP-grasp"/>
</dbReference>
<dbReference type="PANTHER" id="PTHR43472:SF1">
    <property type="entry name" value="PHOSPHORIBOSYLAMINE--GLYCINE LIGASE, CHLOROPLASTIC"/>
    <property type="match status" value="1"/>
</dbReference>
<comment type="similarity">
    <text evidence="10 13">Belongs to the GARS family.</text>
</comment>
<evidence type="ECO:0000256" key="12">
    <source>
        <dbReference type="ARBA" id="ARBA00042864"/>
    </source>
</evidence>
<keyword evidence="9" id="KW-0464">Manganese</keyword>
<evidence type="ECO:0000256" key="3">
    <source>
        <dbReference type="ARBA" id="ARBA00005174"/>
    </source>
</evidence>
<sequence length="426" mass="45933">MAKVLIIGTGAREHSLAKTFLTSKHVDTVIVAPGNDGMIELGIQTASVAVDDLPGLVALAKKEEIDLTFVGSEEPLVLGVVDAFQQAGLRIFGPNKAAAQLEGSKTFTKKILQLAQAPTAAYHTVSSLTDAEKIVAGKQFPLVFKLDGLAAGKGVSIIKTRPEAAEKLTDIYSKNPAESLLIEDFMSGIEFSMFTLVGSHGQIVNLPAAQDHKRRFDADKGPNTGGMGAYSPMLQLPDSVLQETTDKIILPTIRAMAANQTPFVGVLYSGLMLTQAGVKVVEFNVRFGDPETQVILPQLTSDFYELISDLLAGKTTQAAWQDQDVYLGVDIAAPGYPEDVQPGFPTPLPADLPDGFEIDYAAVRKSGQQFLSTGGRVATIVVHAATMLAAQEKIYKYLDQAHLKLTYRHDIGYQLADFQKNFSRQH</sequence>
<dbReference type="RefSeq" id="WP_007746319.1">
    <property type="nucleotide sequence ID" value="NZ_CM001398.1"/>
</dbReference>
<evidence type="ECO:0000256" key="1">
    <source>
        <dbReference type="ARBA" id="ARBA00001936"/>
    </source>
</evidence>
<accession>G9WH14</accession>
<dbReference type="HOGENOM" id="CLU_027420_3_1_9"/>
<dbReference type="OrthoDB" id="9807240at2"/>
<keyword evidence="8 14" id="KW-0067">ATP-binding</keyword>
<reference evidence="16 17" key="1">
    <citation type="journal article" date="2012" name="PLoS ONE">
        <title>Functional divergence in the genus oenococcus as predicted by genome sequencing of the newly-described species, Oenococcus kitaharae.</title>
        <authorList>
            <person name="Borneman A.R."/>
            <person name="McCarthy J.M."/>
            <person name="Chambers P.J."/>
            <person name="Bartowsky E.J."/>
        </authorList>
    </citation>
    <scope>NUCLEOTIDE SEQUENCE [LARGE SCALE GENOMIC DNA]</scope>
    <source>
        <strain evidence="17">DSM17330</strain>
    </source>
</reference>
<comment type="pathway">
    <text evidence="3 13">Purine metabolism; IMP biosynthesis via de novo pathway; N(1)-(5-phospho-D-ribosyl)glycinamide from 5-phospho-alpha-D-ribose 1-diphosphate: step 2/2.</text>
</comment>
<comment type="cofactor">
    <cofactor evidence="1">
        <name>Mn(2+)</name>
        <dbReference type="ChEBI" id="CHEBI:29035"/>
    </cofactor>
</comment>
<dbReference type="Pfam" id="PF01071">
    <property type="entry name" value="GARS_A"/>
    <property type="match status" value="1"/>
</dbReference>
<organism evidence="16 17">
    <name type="scientific">Oenococcus kitaharae DSM 17330</name>
    <dbReference type="NCBI Taxonomy" id="1045004"/>
    <lineage>
        <taxon>Bacteria</taxon>
        <taxon>Bacillati</taxon>
        <taxon>Bacillota</taxon>
        <taxon>Bacilli</taxon>
        <taxon>Lactobacillales</taxon>
        <taxon>Lactobacillaceae</taxon>
        <taxon>Oenococcus</taxon>
    </lineage>
</organism>
<dbReference type="SUPFAM" id="SSF56059">
    <property type="entry name" value="Glutathione synthetase ATP-binding domain-like"/>
    <property type="match status" value="1"/>
</dbReference>
<dbReference type="GO" id="GO:0005524">
    <property type="term" value="F:ATP binding"/>
    <property type="evidence" value="ECO:0007669"/>
    <property type="project" value="UniProtKB-UniRule"/>
</dbReference>
<dbReference type="NCBIfam" id="TIGR00877">
    <property type="entry name" value="purD"/>
    <property type="match status" value="1"/>
</dbReference>
<evidence type="ECO:0000256" key="9">
    <source>
        <dbReference type="ARBA" id="ARBA00023211"/>
    </source>
</evidence>
<dbReference type="SMART" id="SM01209">
    <property type="entry name" value="GARS_A"/>
    <property type="match status" value="1"/>
</dbReference>
<dbReference type="eggNOG" id="COG0151">
    <property type="taxonomic scope" value="Bacteria"/>
</dbReference>
<dbReference type="InterPro" id="IPR020559">
    <property type="entry name" value="PRibGlycinamide_synth_CS"/>
</dbReference>
<dbReference type="STRING" id="336988.NT96_00340"/>
<evidence type="ECO:0000256" key="6">
    <source>
        <dbReference type="ARBA" id="ARBA00022741"/>
    </source>
</evidence>
<dbReference type="UniPathway" id="UPA00074">
    <property type="reaction ID" value="UER00125"/>
</dbReference>
<dbReference type="InterPro" id="IPR011054">
    <property type="entry name" value="Rudment_hybrid_motif"/>
</dbReference>
<dbReference type="Pfam" id="PF02843">
    <property type="entry name" value="GARS_C"/>
    <property type="match status" value="1"/>
</dbReference>
<evidence type="ECO:0000256" key="7">
    <source>
        <dbReference type="ARBA" id="ARBA00022755"/>
    </source>
</evidence>
<dbReference type="Gene3D" id="3.90.600.10">
    <property type="entry name" value="Phosphoribosylglycinamide synthetase, C-terminal domain"/>
    <property type="match status" value="1"/>
</dbReference>
<dbReference type="PATRIC" id="fig|1045004.4.peg.1314"/>
<dbReference type="Pfam" id="PF02844">
    <property type="entry name" value="GARS_N"/>
    <property type="match status" value="1"/>
</dbReference>
<dbReference type="InterPro" id="IPR016185">
    <property type="entry name" value="PreATP-grasp_dom_sf"/>
</dbReference>
<protein>
    <recommendedName>
        <fullName evidence="4 13">Phosphoribosylamine--glycine ligase</fullName>
        <ecNumber evidence="4 13">6.3.4.13</ecNumber>
    </recommendedName>
    <alternativeName>
        <fullName evidence="13">GARS</fullName>
    </alternativeName>
    <alternativeName>
        <fullName evidence="11 13">Glycinamide ribonucleotide synthetase</fullName>
    </alternativeName>
    <alternativeName>
        <fullName evidence="12 13">Phosphoribosylglycinamide synthetase</fullName>
    </alternativeName>
</protein>
<dbReference type="InterPro" id="IPR020561">
    <property type="entry name" value="PRibGlycinamid_synth_ATP-grasp"/>
</dbReference>
<evidence type="ECO:0000256" key="14">
    <source>
        <dbReference type="PROSITE-ProRule" id="PRU00409"/>
    </source>
</evidence>
<gene>
    <name evidence="13" type="primary">purD</name>
    <name evidence="16" type="ORF">OKIT_1339</name>
</gene>
<dbReference type="SUPFAM" id="SSF52440">
    <property type="entry name" value="PreATP-grasp domain"/>
    <property type="match status" value="1"/>
</dbReference>
<keyword evidence="5 13" id="KW-0436">Ligase</keyword>
<evidence type="ECO:0000256" key="5">
    <source>
        <dbReference type="ARBA" id="ARBA00022598"/>
    </source>
</evidence>
<dbReference type="Gene3D" id="3.30.1490.20">
    <property type="entry name" value="ATP-grasp fold, A domain"/>
    <property type="match status" value="1"/>
</dbReference>
<evidence type="ECO:0000256" key="4">
    <source>
        <dbReference type="ARBA" id="ARBA00013255"/>
    </source>
</evidence>
<dbReference type="GO" id="GO:0006189">
    <property type="term" value="P:'de novo' IMP biosynthetic process"/>
    <property type="evidence" value="ECO:0007669"/>
    <property type="project" value="UniProtKB-UniRule"/>
</dbReference>
<evidence type="ECO:0000256" key="2">
    <source>
        <dbReference type="ARBA" id="ARBA00001946"/>
    </source>
</evidence>
<dbReference type="InterPro" id="IPR013815">
    <property type="entry name" value="ATP_grasp_subdomain_1"/>
</dbReference>
<dbReference type="InterPro" id="IPR037123">
    <property type="entry name" value="PRibGlycinamide_synth_C_sf"/>
</dbReference>
<evidence type="ECO:0000313" key="17">
    <source>
        <dbReference type="Proteomes" id="UP000004959"/>
    </source>
</evidence>
<evidence type="ECO:0000256" key="13">
    <source>
        <dbReference type="HAMAP-Rule" id="MF_00138"/>
    </source>
</evidence>
<evidence type="ECO:0000313" key="16">
    <source>
        <dbReference type="EMBL" id="EHN59422.1"/>
    </source>
</evidence>
<keyword evidence="6 14" id="KW-0547">Nucleotide-binding</keyword>
<evidence type="ECO:0000256" key="11">
    <source>
        <dbReference type="ARBA" id="ARBA00042242"/>
    </source>
</evidence>
<proteinExistence type="inferred from homology"/>
<feature type="domain" description="ATP-grasp" evidence="15">
    <location>
        <begin position="109"/>
        <end position="312"/>
    </location>
</feature>
<dbReference type="GO" id="GO:0046872">
    <property type="term" value="F:metal ion binding"/>
    <property type="evidence" value="ECO:0007669"/>
    <property type="project" value="InterPro"/>
</dbReference>
<dbReference type="GO" id="GO:0009113">
    <property type="term" value="P:purine nucleobase biosynthetic process"/>
    <property type="evidence" value="ECO:0007669"/>
    <property type="project" value="InterPro"/>
</dbReference>
<keyword evidence="7 13" id="KW-0658">Purine biosynthesis</keyword>
<evidence type="ECO:0000259" key="15">
    <source>
        <dbReference type="PROSITE" id="PS50975"/>
    </source>
</evidence>
<comment type="catalytic activity">
    <reaction evidence="13">
        <text>5-phospho-beta-D-ribosylamine + glycine + ATP = N(1)-(5-phospho-beta-D-ribosyl)glycinamide + ADP + phosphate + H(+)</text>
        <dbReference type="Rhea" id="RHEA:17453"/>
        <dbReference type="ChEBI" id="CHEBI:15378"/>
        <dbReference type="ChEBI" id="CHEBI:30616"/>
        <dbReference type="ChEBI" id="CHEBI:43474"/>
        <dbReference type="ChEBI" id="CHEBI:57305"/>
        <dbReference type="ChEBI" id="CHEBI:58681"/>
        <dbReference type="ChEBI" id="CHEBI:143788"/>
        <dbReference type="ChEBI" id="CHEBI:456216"/>
        <dbReference type="EC" id="6.3.4.13"/>
    </reaction>
</comment>
<name>G9WH14_9LACO</name>
<evidence type="ECO:0000256" key="8">
    <source>
        <dbReference type="ARBA" id="ARBA00022840"/>
    </source>
</evidence>